<dbReference type="GO" id="GO:0016836">
    <property type="term" value="F:hydro-lyase activity"/>
    <property type="evidence" value="ECO:0007669"/>
    <property type="project" value="UniProtKB-UniRule"/>
</dbReference>
<dbReference type="SUPFAM" id="SSF53850">
    <property type="entry name" value="Periplasmic binding protein-like II"/>
    <property type="match status" value="1"/>
</dbReference>
<dbReference type="CDD" id="cd13634">
    <property type="entry name" value="PBP2_Sco4506"/>
    <property type="match status" value="1"/>
</dbReference>
<dbReference type="Pfam" id="PF02621">
    <property type="entry name" value="VitK2_biosynth"/>
    <property type="match status" value="1"/>
</dbReference>
<dbReference type="RefSeq" id="WP_072911086.1">
    <property type="nucleotide sequence ID" value="NZ_FRAR01000007.1"/>
</dbReference>
<evidence type="ECO:0000313" key="6">
    <source>
        <dbReference type="Proteomes" id="UP000183997"/>
    </source>
</evidence>
<dbReference type="OrthoDB" id="9810112at2"/>
<dbReference type="AlphaFoldDB" id="A0A1M6PXK0"/>
<comment type="pathway">
    <text evidence="1 4">Quinol/quinone metabolism; menaquinone biosynthesis.</text>
</comment>
<reference evidence="6" key="1">
    <citation type="submission" date="2016-11" db="EMBL/GenBank/DDBJ databases">
        <authorList>
            <person name="Varghese N."/>
            <person name="Submissions S."/>
        </authorList>
    </citation>
    <scope>NUCLEOTIDE SEQUENCE [LARGE SCALE GENOMIC DNA]</scope>
    <source>
        <strain evidence="6">DSM 10349</strain>
    </source>
</reference>
<evidence type="ECO:0000256" key="4">
    <source>
        <dbReference type="HAMAP-Rule" id="MF_00995"/>
    </source>
</evidence>
<evidence type="ECO:0000313" key="5">
    <source>
        <dbReference type="EMBL" id="SHK12669.1"/>
    </source>
</evidence>
<keyword evidence="2 4" id="KW-0474">Menaquinone biosynthesis</keyword>
<name>A0A1M6PXK0_9FIRM</name>
<dbReference type="HAMAP" id="MF_00995">
    <property type="entry name" value="MqnA"/>
    <property type="match status" value="1"/>
</dbReference>
<protein>
    <recommendedName>
        <fullName evidence="4">Chorismate dehydratase</fullName>
        <ecNumber evidence="4">4.2.1.151</ecNumber>
    </recommendedName>
    <alternativeName>
        <fullName evidence="4">Menaquinone biosynthetic enzyme MqnA</fullName>
    </alternativeName>
</protein>
<proteinExistence type="inferred from homology"/>
<evidence type="ECO:0000256" key="3">
    <source>
        <dbReference type="ARBA" id="ARBA00023239"/>
    </source>
</evidence>
<comment type="similarity">
    <text evidence="4">Belongs to the MqnA/MqnD family. MqnA subfamily.</text>
</comment>
<dbReference type="STRING" id="1121421.SAMN02745123_00777"/>
<dbReference type="Gene3D" id="3.40.190.10">
    <property type="entry name" value="Periplasmic binding protein-like II"/>
    <property type="match status" value="2"/>
</dbReference>
<gene>
    <name evidence="4" type="primary">mqnA</name>
    <name evidence="5" type="ORF">SAMN02745123_00777</name>
</gene>
<comment type="catalytic activity">
    <reaction evidence="4">
        <text>chorismate = 3-[(1-carboxyvinyl)-oxy]benzoate + H2O</text>
        <dbReference type="Rhea" id="RHEA:40051"/>
        <dbReference type="ChEBI" id="CHEBI:15377"/>
        <dbReference type="ChEBI" id="CHEBI:29748"/>
        <dbReference type="ChEBI" id="CHEBI:76981"/>
        <dbReference type="EC" id="4.2.1.151"/>
    </reaction>
</comment>
<dbReference type="PANTHER" id="PTHR37690:SF1">
    <property type="entry name" value="CHORISMATE DEHYDRATASE"/>
    <property type="match status" value="1"/>
</dbReference>
<sequence length="282" mass="31911">MAGIRFGQVDYLNTLPVYHAFEEGQVSFAGELIKSPPVLQDKMFLEGQLEVSLISSITYARNTDNCLILPNVSVSADGPVQSILLFSHVPVTELDRKVVNLTVSSVTSRALLKVLFDHYYHVEAKLCTMAPNLEQMMTKGDGALLVGNDAMRAHVKVKRQGLPYHVTDLGEVWKQFTGERMVYALWIVRKDFAKEHPDEVNALCSALLEAKKYSAVNLPALLEKGRHRTGLPLEVVEEYYRIINNEFTADHRRALLTYYDYCYKSGLIEERVRLSVWGETDI</sequence>
<comment type="function">
    <text evidence="4">Catalyzes the dehydration of chorismate into 3-[(1-carboxyvinyl)oxy]benzoate, a step in the biosynthesis of menaquinone (MK, vitamin K2).</text>
</comment>
<dbReference type="InterPro" id="IPR030868">
    <property type="entry name" value="MqnA"/>
</dbReference>
<dbReference type="PANTHER" id="PTHR37690">
    <property type="entry name" value="CHORISMATE DEHYDRATASE"/>
    <property type="match status" value="1"/>
</dbReference>
<organism evidence="5 6">
    <name type="scientific">Desulforamulus aeronauticus DSM 10349</name>
    <dbReference type="NCBI Taxonomy" id="1121421"/>
    <lineage>
        <taxon>Bacteria</taxon>
        <taxon>Bacillati</taxon>
        <taxon>Bacillota</taxon>
        <taxon>Clostridia</taxon>
        <taxon>Eubacteriales</taxon>
        <taxon>Peptococcaceae</taxon>
        <taxon>Desulforamulus</taxon>
    </lineage>
</organism>
<dbReference type="UniPathway" id="UPA00079"/>
<evidence type="ECO:0000256" key="1">
    <source>
        <dbReference type="ARBA" id="ARBA00004863"/>
    </source>
</evidence>
<dbReference type="EC" id="4.2.1.151" evidence="4"/>
<dbReference type="GO" id="GO:0009234">
    <property type="term" value="P:menaquinone biosynthetic process"/>
    <property type="evidence" value="ECO:0007669"/>
    <property type="project" value="UniProtKB-UniRule"/>
</dbReference>
<dbReference type="EMBL" id="FRAR01000007">
    <property type="protein sequence ID" value="SHK12669.1"/>
    <property type="molecule type" value="Genomic_DNA"/>
</dbReference>
<dbReference type="InterPro" id="IPR003773">
    <property type="entry name" value="Menaquinone_biosynth"/>
</dbReference>
<accession>A0A1M6PXK0</accession>
<dbReference type="Proteomes" id="UP000183997">
    <property type="component" value="Unassembled WGS sequence"/>
</dbReference>
<keyword evidence="6" id="KW-1185">Reference proteome</keyword>
<keyword evidence="3 4" id="KW-0456">Lyase</keyword>
<evidence type="ECO:0000256" key="2">
    <source>
        <dbReference type="ARBA" id="ARBA00022428"/>
    </source>
</evidence>